<evidence type="ECO:0000256" key="2">
    <source>
        <dbReference type="PROSITE-ProRule" id="PRU00168"/>
    </source>
</evidence>
<evidence type="ECO:0000256" key="3">
    <source>
        <dbReference type="SAM" id="MobiDB-lite"/>
    </source>
</evidence>
<feature type="compositionally biased region" description="Acidic residues" evidence="3">
    <location>
        <begin position="1216"/>
        <end position="1237"/>
    </location>
</feature>
<feature type="compositionally biased region" description="Basic and acidic residues" evidence="3">
    <location>
        <begin position="462"/>
        <end position="483"/>
    </location>
</feature>
<feature type="region of interest" description="Disordered" evidence="3">
    <location>
        <begin position="810"/>
        <end position="926"/>
    </location>
</feature>
<feature type="region of interest" description="Disordered" evidence="3">
    <location>
        <begin position="1966"/>
        <end position="2055"/>
    </location>
</feature>
<dbReference type="GO" id="GO:0007265">
    <property type="term" value="P:Ras protein signal transduction"/>
    <property type="evidence" value="ECO:0007669"/>
    <property type="project" value="TreeGrafter"/>
</dbReference>
<dbReference type="PROSITE" id="PS50009">
    <property type="entry name" value="RASGEF_CAT"/>
    <property type="match status" value="1"/>
</dbReference>
<dbReference type="InterPro" id="IPR023578">
    <property type="entry name" value="Ras_GEF_dom_sf"/>
</dbReference>
<feature type="domain" description="Ras-GEF" evidence="4">
    <location>
        <begin position="1666"/>
        <end position="2019"/>
    </location>
</feature>
<evidence type="ECO:0000256" key="1">
    <source>
        <dbReference type="ARBA" id="ARBA00022658"/>
    </source>
</evidence>
<feature type="region of interest" description="Disordered" evidence="3">
    <location>
        <begin position="402"/>
        <end position="529"/>
    </location>
</feature>
<feature type="compositionally biased region" description="Polar residues" evidence="3">
    <location>
        <begin position="1350"/>
        <end position="1372"/>
    </location>
</feature>
<dbReference type="SUPFAM" id="SSF48366">
    <property type="entry name" value="Ras GEF"/>
    <property type="match status" value="1"/>
</dbReference>
<dbReference type="PANTHER" id="PTHR23113:SF363">
    <property type="entry name" value="PROTEIN SON OF SEVENLESS"/>
    <property type="match status" value="1"/>
</dbReference>
<organism evidence="6 7">
    <name type="scientific">Dissophora globulifera</name>
    <dbReference type="NCBI Taxonomy" id="979702"/>
    <lineage>
        <taxon>Eukaryota</taxon>
        <taxon>Fungi</taxon>
        <taxon>Fungi incertae sedis</taxon>
        <taxon>Mucoromycota</taxon>
        <taxon>Mortierellomycotina</taxon>
        <taxon>Mortierellomycetes</taxon>
        <taxon>Mortierellales</taxon>
        <taxon>Mortierellaceae</taxon>
        <taxon>Dissophora</taxon>
    </lineage>
</organism>
<feature type="compositionally biased region" description="Low complexity" evidence="3">
    <location>
        <begin position="2034"/>
        <end position="2052"/>
    </location>
</feature>
<feature type="region of interest" description="Disordered" evidence="3">
    <location>
        <begin position="1617"/>
        <end position="1659"/>
    </location>
</feature>
<feature type="compositionally biased region" description="Low complexity" evidence="3">
    <location>
        <begin position="1993"/>
        <end position="2006"/>
    </location>
</feature>
<dbReference type="InterPro" id="IPR000651">
    <property type="entry name" value="Ras-like_Gua-exchang_fac_N"/>
</dbReference>
<feature type="compositionally biased region" description="Polar residues" evidence="3">
    <location>
        <begin position="1634"/>
        <end position="1659"/>
    </location>
</feature>
<dbReference type="InterPro" id="IPR008937">
    <property type="entry name" value="Ras-like_GEF"/>
</dbReference>
<sequence length="2215" mass="242326">MLAESPTLDTSDLTILPSSSTTGFISTVMAEASTFAVASHATDEGGNHGHGLDNPHLSAVRELSGKDRHTPRTLSTRPLPSTAVVIDTLAIAEPAPLPTLAPVESYPLDGSGGSDFQRWGDSASGNEGINDQASVNREVNPTMAADYNLSVAQMSMDFPRSLYSQKESHSRKSPSLPPLKTTLAISSAIGTTSTATACGPDIVPPHHHPLSSSVAMTPPVECVFNEGSLLNSSSIKATANSDIAGSTWIEGTDHCAAIEGRHDTSHAGYDPTYTPSAAVSSTADYFSPYILPPIPSFTEIGLSFDKARATNSSRQSGNMLTSHNDTQPSTVRQDQIVDCVISNDAVRHSDYHISQITTERPGQRVVPEYEPDYNPSIFDYIHSDDNEAYILWSTPSDAGVGTGFSSSSATGDPVSATSQGSSSNRQVGVPTATTHNHNPPPSSLSSQDPSSATKRWSAGETFKGRDKGRDSFENERAHAHKISDGSNPESVPRPNSVPDGAPAAAVMTQSSNDMCSGVSNPSSPSYPRPLERFNGTISIRPVSSVGLSSHKSASTSATAAASSAPSEERAIMAATVEKLVEKLTSEIDYTFLTDFFLIYRLFISPLALLKLLLARFRWALTEDTPQRQIVRVRTFVTMRHWLLNYFEYDFMGSKVLRRTLVQSLRSLTEHHIVASSVRDQRIVRELRKLFQLKRKTHSREMAQMALERTSRRPIEEVSPRSSQQRRPVNLEWTLKTATSSKRSSVETGGTKQTRFQQSAFVQGGDQFNRSDDEGPSAGESTDQEFDISSTGSRSEDDMYEEEAHYMIHSGHPQHTQNSSDDGTGDTDLDDDSADEEQPHTATDDLSSSGHLPSPAFSSESSKSQKAQQDYVESQSLIENKTKDLPTGTAAPFRSHSRRVHSLDAPPTDHASYHHCNHTGPRTHDTQLHQPRAVSYVDASIDSSSSYALSPPDSPRPLEPYINPPPRISTLAPLSDKKKTFSQYMNATVEQFSKVKRVFLPKPSIQDLRHHSNSSMSSHSLIVVQPTVGNGARRGSVQEMSSMGYAASYNTSKYFNDERLYYGNSSKASQPSGAIHSSVGTNSIALSSDGRLLRDELHTVEQTRRQSVASMEWSSSEDDDCVKSASTSRSNELTSMRGKAGCVDALLLSKKLEREQISASSVGGDGRGSKETTTVYDVVDGNSRRQNPRLTATSRRHSLQLDEMVATKEVLNHDQDAVDWDGGDNHDDEYLDGDDDDLSSPPSLVPSSSKRILRRTSQKRDNRASWMTYSSTNSSVFGAVISQGHLPPSQAIKDRADAGNVDRFMERLYKGEQQPSSSTPEPNNDGSESRSPNRHGVHGMSTEGIHDRTSQDGSSRFSSLSEATDNTNSSKVMSSFGGLDNYLSSTTTSDRRGRTLAQHPHRRTMPIMHHHFHHHHLQHRQSESLLQGYQQQRRHSAEVQTLGGWTTSLPQQQQRHYQQHSERKTTQELLATANSAQQQQGPNPTSVALLEGAAYAAALQETQRQLRLLINQDNGSGQGVLRQAPRVPPHPPGRPQGQVPPRPLAAMSISSAALLSSPQPTASQTRSSSDPHLLQMAADAEITPPITTRGPLKSNPGTRGPNTISQIYASMYSPVQNTHHHHHYHHHHSHESSYNQQRSPMNPRFQSIISPTRDAPSSSRSIMLRNRSELIAQQLCLIEREYLNQVPWYELVNAGWKKKPTDTTAMSSLPSSGEAMEAAGESALGSEGRGGKMVSDVGTLAQSDTDPQTVAPVPAATSKRATSPWPLSRTQTSQTVRTHTQRFAHPGHTNDSPSVTQLVDRFNLMCHWVSSEIVKTTDLDTRVRVVEKFIRIAHTCYNHSNFSSLTQIMLGLQVHEVSRLSRTWALVRPQEARIMQELQEFTSMLHNWKHLRNAMKNIADEWGGATATAAPTPSGYQQQQQQHQQQQQRDGSSKASTVTTLSTSPGNSGKQNLIGGVGVNLFNKMAGKDKEKEKDRGAQTGGHHPRHISHHHSSSFGKSSLQSISSSGHHKAVSGPVYPSLVSSLTKDKDRDGAQPQHPLQSQQQQPQPQQQQRHGGSIPLLAVYLSDLLYNTELPSYIGPKVPASFPMHHQATVDNTVHQLPSPPQSAMFGAAQTVPNVNDKTYALGAPSLSTLPLMVNMHKHRTIATIVKRILAFRTMANRYPFVKEPEIYDQLMAVEAVEQQEMERLSELCEEKASSTSPASASTLASPAFTK</sequence>
<feature type="compositionally biased region" description="Low complexity" evidence="3">
    <location>
        <begin position="1710"/>
        <end position="1725"/>
    </location>
</feature>
<dbReference type="Gene3D" id="1.10.840.10">
    <property type="entry name" value="Ras guanine-nucleotide exchange factors catalytic domain"/>
    <property type="match status" value="2"/>
</dbReference>
<feature type="compositionally biased region" description="Low complexity" evidence="3">
    <location>
        <begin position="1904"/>
        <end position="1927"/>
    </location>
</feature>
<dbReference type="Pfam" id="PF00617">
    <property type="entry name" value="RasGEF"/>
    <property type="match status" value="1"/>
</dbReference>
<dbReference type="PANTHER" id="PTHR23113">
    <property type="entry name" value="GUANINE NUCLEOTIDE EXCHANGE FACTOR"/>
    <property type="match status" value="1"/>
</dbReference>
<feature type="region of interest" description="Disordered" evidence="3">
    <location>
        <begin position="1579"/>
        <end position="1603"/>
    </location>
</feature>
<feature type="compositionally biased region" description="Basic and acidic residues" evidence="3">
    <location>
        <begin position="1966"/>
        <end position="1976"/>
    </location>
</feature>
<dbReference type="Proteomes" id="UP000738325">
    <property type="component" value="Unassembled WGS sequence"/>
</dbReference>
<reference evidence="6" key="1">
    <citation type="journal article" date="2020" name="Fungal Divers.">
        <title>Resolving the Mortierellaceae phylogeny through synthesis of multi-gene phylogenetics and phylogenomics.</title>
        <authorList>
            <person name="Vandepol N."/>
            <person name="Liber J."/>
            <person name="Desiro A."/>
            <person name="Na H."/>
            <person name="Kennedy M."/>
            <person name="Barry K."/>
            <person name="Grigoriev I.V."/>
            <person name="Miller A.N."/>
            <person name="O'Donnell K."/>
            <person name="Stajich J.E."/>
            <person name="Bonito G."/>
        </authorList>
    </citation>
    <scope>NUCLEOTIDE SEQUENCE</scope>
    <source>
        <strain evidence="6">REB-010B</strain>
    </source>
</reference>
<feature type="region of interest" description="Disordered" evidence="3">
    <location>
        <begin position="1104"/>
        <end position="1133"/>
    </location>
</feature>
<feature type="compositionally biased region" description="Basic residues" evidence="3">
    <location>
        <begin position="1617"/>
        <end position="1628"/>
    </location>
</feature>
<dbReference type="GO" id="GO:0005886">
    <property type="term" value="C:plasma membrane"/>
    <property type="evidence" value="ECO:0007669"/>
    <property type="project" value="TreeGrafter"/>
</dbReference>
<feature type="compositionally biased region" description="Low complexity" evidence="3">
    <location>
        <begin position="1238"/>
        <end position="1248"/>
    </location>
</feature>
<evidence type="ECO:0000313" key="7">
    <source>
        <dbReference type="Proteomes" id="UP000738325"/>
    </source>
</evidence>
<feature type="region of interest" description="Disordered" evidence="3">
    <location>
        <begin position="1155"/>
        <end position="1196"/>
    </location>
</feature>
<feature type="compositionally biased region" description="Acidic residues" evidence="3">
    <location>
        <begin position="822"/>
        <end position="835"/>
    </location>
</feature>
<comment type="caution">
    <text evidence="6">The sequence shown here is derived from an EMBL/GenBank/DDBJ whole genome shotgun (WGS) entry which is preliminary data.</text>
</comment>
<dbReference type="CDD" id="cd06224">
    <property type="entry name" value="REM"/>
    <property type="match status" value="1"/>
</dbReference>
<dbReference type="Pfam" id="PF00618">
    <property type="entry name" value="RasGEF_N"/>
    <property type="match status" value="1"/>
</dbReference>
<dbReference type="OrthoDB" id="10254377at2759"/>
<feature type="region of interest" description="Disordered" evidence="3">
    <location>
        <begin position="2189"/>
        <end position="2215"/>
    </location>
</feature>
<feature type="compositionally biased region" description="Polar residues" evidence="3">
    <location>
        <begin position="507"/>
        <end position="525"/>
    </location>
</feature>
<accession>A0A9P6RFY7</accession>
<dbReference type="InterPro" id="IPR001895">
    <property type="entry name" value="RASGEF_cat_dom"/>
</dbReference>
<dbReference type="Gene3D" id="1.20.870.10">
    <property type="entry name" value="Son of sevenless (SoS) protein Chain: S domain 1"/>
    <property type="match status" value="1"/>
</dbReference>
<feature type="region of interest" description="Disordered" evidence="3">
    <location>
        <begin position="1308"/>
        <end position="1397"/>
    </location>
</feature>
<dbReference type="SMART" id="SM00229">
    <property type="entry name" value="RasGEFN"/>
    <property type="match status" value="1"/>
</dbReference>
<evidence type="ECO:0000313" key="6">
    <source>
        <dbReference type="EMBL" id="KAG0319495.1"/>
    </source>
</evidence>
<feature type="compositionally biased region" description="Low complexity" evidence="3">
    <location>
        <begin position="430"/>
        <end position="451"/>
    </location>
</feature>
<feature type="compositionally biased region" description="Polar residues" evidence="3">
    <location>
        <begin position="1104"/>
        <end position="1113"/>
    </location>
</feature>
<protein>
    <submittedName>
        <fullName evidence="6">Uncharacterized protein</fullName>
    </submittedName>
</protein>
<dbReference type="GO" id="GO:0005085">
    <property type="term" value="F:guanyl-nucleotide exchange factor activity"/>
    <property type="evidence" value="ECO:0007669"/>
    <property type="project" value="UniProtKB-KW"/>
</dbReference>
<feature type="domain" description="N-terminal Ras-GEF" evidence="5">
    <location>
        <begin position="567"/>
        <end position="690"/>
    </location>
</feature>
<feature type="region of interest" description="Disordered" evidence="3">
    <location>
        <begin position="1904"/>
        <end position="1954"/>
    </location>
</feature>
<feature type="compositionally biased region" description="Basic residues" evidence="3">
    <location>
        <begin position="1982"/>
        <end position="1992"/>
    </location>
</feature>
<evidence type="ECO:0000259" key="4">
    <source>
        <dbReference type="PROSITE" id="PS50009"/>
    </source>
</evidence>
<keyword evidence="1 2" id="KW-0344">Guanine-nucleotide releasing factor</keyword>
<feature type="region of interest" description="Disordered" evidence="3">
    <location>
        <begin position="1212"/>
        <end position="1265"/>
    </location>
</feature>
<feature type="compositionally biased region" description="Polar residues" evidence="3">
    <location>
        <begin position="735"/>
        <end position="760"/>
    </location>
</feature>
<keyword evidence="7" id="KW-1185">Reference proteome</keyword>
<feature type="compositionally biased region" description="Low complexity" evidence="3">
    <location>
        <begin position="2198"/>
        <end position="2215"/>
    </location>
</feature>
<feature type="compositionally biased region" description="Pro residues" evidence="3">
    <location>
        <begin position="1525"/>
        <end position="1542"/>
    </location>
</feature>
<dbReference type="PROSITE" id="PS50212">
    <property type="entry name" value="RASGEF_NTER"/>
    <property type="match status" value="1"/>
</dbReference>
<feature type="compositionally biased region" description="Polar residues" evidence="3">
    <location>
        <begin position="1928"/>
        <end position="1950"/>
    </location>
</feature>
<proteinExistence type="predicted"/>
<dbReference type="SMART" id="SM00147">
    <property type="entry name" value="RasGEF"/>
    <property type="match status" value="1"/>
</dbReference>
<dbReference type="InterPro" id="IPR036964">
    <property type="entry name" value="RASGEF_cat_dom_sf"/>
</dbReference>
<gene>
    <name evidence="6" type="ORF">BGZ99_005084</name>
</gene>
<feature type="compositionally biased region" description="Polar residues" evidence="3">
    <location>
        <begin position="1123"/>
        <end position="1133"/>
    </location>
</feature>
<name>A0A9P6RFY7_9FUNG</name>
<feature type="region of interest" description="Disordered" evidence="3">
    <location>
        <begin position="1515"/>
        <end position="1542"/>
    </location>
</feature>
<feature type="compositionally biased region" description="Polar residues" evidence="3">
    <location>
        <begin position="1594"/>
        <end position="1603"/>
    </location>
</feature>
<feature type="compositionally biased region" description="Basic and acidic residues" evidence="3">
    <location>
        <begin position="708"/>
        <end position="718"/>
    </location>
</feature>
<feature type="region of interest" description="Disordered" evidence="3">
    <location>
        <begin position="1700"/>
        <end position="1773"/>
    </location>
</feature>
<feature type="region of interest" description="Disordered" evidence="3">
    <location>
        <begin position="705"/>
        <end position="795"/>
    </location>
</feature>
<dbReference type="EMBL" id="JAAAIP010000321">
    <property type="protein sequence ID" value="KAG0319495.1"/>
    <property type="molecule type" value="Genomic_DNA"/>
</dbReference>
<feature type="compositionally biased region" description="Polar residues" evidence="3">
    <location>
        <begin position="403"/>
        <end position="426"/>
    </location>
</feature>
<feature type="compositionally biased region" description="Polar residues" evidence="3">
    <location>
        <begin position="1183"/>
        <end position="1192"/>
    </location>
</feature>
<evidence type="ECO:0000259" key="5">
    <source>
        <dbReference type="PROSITE" id="PS50212"/>
    </source>
</evidence>
<feature type="compositionally biased region" description="Low complexity" evidence="3">
    <location>
        <begin position="852"/>
        <end position="867"/>
    </location>
</feature>
<feature type="compositionally biased region" description="Polar residues" evidence="3">
    <location>
        <begin position="1312"/>
        <end position="1329"/>
    </location>
</feature>